<name>A0ABW5P9J6_9DEIO</name>
<reference evidence="3" key="1">
    <citation type="journal article" date="2019" name="Int. J. Syst. Evol. Microbiol.">
        <title>The Global Catalogue of Microorganisms (GCM) 10K type strain sequencing project: providing services to taxonomists for standard genome sequencing and annotation.</title>
        <authorList>
            <consortium name="The Broad Institute Genomics Platform"/>
            <consortium name="The Broad Institute Genome Sequencing Center for Infectious Disease"/>
            <person name="Wu L."/>
            <person name="Ma J."/>
        </authorList>
    </citation>
    <scope>NUCLEOTIDE SEQUENCE [LARGE SCALE GENOMIC DNA]</scope>
    <source>
        <strain evidence="3">KCTC 33842</strain>
    </source>
</reference>
<evidence type="ECO:0008006" key="4">
    <source>
        <dbReference type="Google" id="ProtNLM"/>
    </source>
</evidence>
<sequence length="122" mass="13050">MTAQPPPAQGRKPKRVTSALPPADLSAVAFVTDAQAAAYLGVSIRSARYLVAEGKLRRVYPRPRAARVTAQSLLEYRAAIEEGRAPKIWTQPGNVHDQAQAAPAPEPEKKKGILSRWGLGGG</sequence>
<dbReference type="EMBL" id="JBHUMK010000079">
    <property type="protein sequence ID" value="MFD2610782.1"/>
    <property type="molecule type" value="Genomic_DNA"/>
</dbReference>
<evidence type="ECO:0000313" key="2">
    <source>
        <dbReference type="EMBL" id="MFD2610782.1"/>
    </source>
</evidence>
<evidence type="ECO:0000256" key="1">
    <source>
        <dbReference type="SAM" id="MobiDB-lite"/>
    </source>
</evidence>
<proteinExistence type="predicted"/>
<keyword evidence="3" id="KW-1185">Reference proteome</keyword>
<evidence type="ECO:0000313" key="3">
    <source>
        <dbReference type="Proteomes" id="UP001597475"/>
    </source>
</evidence>
<gene>
    <name evidence="2" type="ORF">ACFSR9_15275</name>
</gene>
<feature type="region of interest" description="Disordered" evidence="1">
    <location>
        <begin position="88"/>
        <end position="122"/>
    </location>
</feature>
<dbReference type="Proteomes" id="UP001597475">
    <property type="component" value="Unassembled WGS sequence"/>
</dbReference>
<comment type="caution">
    <text evidence="2">The sequence shown here is derived from an EMBL/GenBank/DDBJ whole genome shotgun (WGS) entry which is preliminary data.</text>
</comment>
<protein>
    <recommendedName>
        <fullName evidence="4">Helix-turn-helix domain-containing protein</fullName>
    </recommendedName>
</protein>
<dbReference type="RefSeq" id="WP_386847185.1">
    <property type="nucleotide sequence ID" value="NZ_JBHUMK010000079.1"/>
</dbReference>
<accession>A0ABW5P9J6</accession>
<organism evidence="2 3">
    <name type="scientific">Deinococcus taklimakanensis</name>
    <dbReference type="NCBI Taxonomy" id="536443"/>
    <lineage>
        <taxon>Bacteria</taxon>
        <taxon>Thermotogati</taxon>
        <taxon>Deinococcota</taxon>
        <taxon>Deinococci</taxon>
        <taxon>Deinococcales</taxon>
        <taxon>Deinococcaceae</taxon>
        <taxon>Deinococcus</taxon>
    </lineage>
</organism>